<keyword evidence="2" id="KW-1185">Reference proteome</keyword>
<dbReference type="Proteomes" id="UP001060215">
    <property type="component" value="Chromosome 14"/>
</dbReference>
<comment type="caution">
    <text evidence="1">The sequence shown here is derived from an EMBL/GenBank/DDBJ whole genome shotgun (WGS) entry which is preliminary data.</text>
</comment>
<gene>
    <name evidence="1" type="ORF">LOK49_LG13G02414</name>
</gene>
<accession>A0ACC0FLX7</accession>
<sequence>MKKKLAVERRTVMTTSDSTPLHASQDVQGFAVSSNTNTPLQGQMRWRRRVVYNASAVKSPLGATTNAIETKYLENE</sequence>
<dbReference type="EMBL" id="CM045771">
    <property type="protein sequence ID" value="KAI7989786.1"/>
    <property type="molecule type" value="Genomic_DNA"/>
</dbReference>
<evidence type="ECO:0000313" key="2">
    <source>
        <dbReference type="Proteomes" id="UP001060215"/>
    </source>
</evidence>
<organism evidence="1 2">
    <name type="scientific">Camellia lanceoleosa</name>
    <dbReference type="NCBI Taxonomy" id="1840588"/>
    <lineage>
        <taxon>Eukaryota</taxon>
        <taxon>Viridiplantae</taxon>
        <taxon>Streptophyta</taxon>
        <taxon>Embryophyta</taxon>
        <taxon>Tracheophyta</taxon>
        <taxon>Spermatophyta</taxon>
        <taxon>Magnoliopsida</taxon>
        <taxon>eudicotyledons</taxon>
        <taxon>Gunneridae</taxon>
        <taxon>Pentapetalae</taxon>
        <taxon>asterids</taxon>
        <taxon>Ericales</taxon>
        <taxon>Theaceae</taxon>
        <taxon>Camellia</taxon>
    </lineage>
</organism>
<reference evidence="1 2" key="1">
    <citation type="journal article" date="2022" name="Plant J.">
        <title>Chromosome-level genome of Camellia lanceoleosa provides a valuable resource for understanding genome evolution and self-incompatibility.</title>
        <authorList>
            <person name="Gong W."/>
            <person name="Xiao S."/>
            <person name="Wang L."/>
            <person name="Liao Z."/>
            <person name="Chang Y."/>
            <person name="Mo W."/>
            <person name="Hu G."/>
            <person name="Li W."/>
            <person name="Zhao G."/>
            <person name="Zhu H."/>
            <person name="Hu X."/>
            <person name="Ji K."/>
            <person name="Xiang X."/>
            <person name="Song Q."/>
            <person name="Yuan D."/>
            <person name="Jin S."/>
            <person name="Zhang L."/>
        </authorList>
    </citation>
    <scope>NUCLEOTIDE SEQUENCE [LARGE SCALE GENOMIC DNA]</scope>
    <source>
        <strain evidence="1">SQ_2022a</strain>
    </source>
</reference>
<name>A0ACC0FLX7_9ERIC</name>
<protein>
    <submittedName>
        <fullName evidence="1">Uncharacterized protein</fullName>
    </submittedName>
</protein>
<proteinExistence type="predicted"/>
<evidence type="ECO:0000313" key="1">
    <source>
        <dbReference type="EMBL" id="KAI7989786.1"/>
    </source>
</evidence>